<proteinExistence type="predicted"/>
<feature type="transmembrane region" description="Helical" evidence="2">
    <location>
        <begin position="64"/>
        <end position="84"/>
    </location>
</feature>
<keyword evidence="2" id="KW-0472">Membrane</keyword>
<evidence type="ECO:0000256" key="2">
    <source>
        <dbReference type="SAM" id="Phobius"/>
    </source>
</evidence>
<reference evidence="3 4" key="1">
    <citation type="journal article" date="2014" name="Int. J. Syst. Evol. Microbiol.">
        <title>Complete genome sequence of Corynebacterium casei LMG S-19264T (=DSM 44701T), isolated from a smear-ripened cheese.</title>
        <authorList>
            <consortium name="US DOE Joint Genome Institute (JGI-PGF)"/>
            <person name="Walter F."/>
            <person name="Albersmeier A."/>
            <person name="Kalinowski J."/>
            <person name="Ruckert C."/>
        </authorList>
    </citation>
    <scope>NUCLEOTIDE SEQUENCE [LARGE SCALE GENOMIC DNA]</scope>
    <source>
        <strain evidence="3 4">IBRC-M 10912</strain>
    </source>
</reference>
<protein>
    <submittedName>
        <fullName evidence="3">Uncharacterized protein</fullName>
    </submittedName>
</protein>
<dbReference type="Pfam" id="PF26071">
    <property type="entry name" value="DUF8028"/>
    <property type="match status" value="1"/>
</dbReference>
<dbReference type="InterPro" id="IPR058341">
    <property type="entry name" value="DUF8028"/>
</dbReference>
<comment type="caution">
    <text evidence="3">The sequence shown here is derived from an EMBL/GenBank/DDBJ whole genome shotgun (WGS) entry which is preliminary data.</text>
</comment>
<evidence type="ECO:0000313" key="4">
    <source>
        <dbReference type="Proteomes" id="UP001595821"/>
    </source>
</evidence>
<sequence length="90" mass="9809">MPNHSPLSNDSIAPSSPETERQHDGRRQRLVRSVKGPIQFLGFWVAITLPFVHVPLLVRGLDEPGVTAAFLGLVAVNLLALYAGHGYNQP</sequence>
<dbReference type="AlphaFoldDB" id="A0ABD5P5X2"/>
<accession>A0ABD5P5X2</accession>
<organism evidence="3 4">
    <name type="scientific">Natribaculum luteum</name>
    <dbReference type="NCBI Taxonomy" id="1586232"/>
    <lineage>
        <taxon>Archaea</taxon>
        <taxon>Methanobacteriati</taxon>
        <taxon>Methanobacteriota</taxon>
        <taxon>Stenosarchaea group</taxon>
        <taxon>Halobacteria</taxon>
        <taxon>Halobacteriales</taxon>
        <taxon>Natrialbaceae</taxon>
        <taxon>Natribaculum</taxon>
    </lineage>
</organism>
<dbReference type="GeneID" id="71853363"/>
<gene>
    <name evidence="3" type="ORF">ACFOZ7_22375</name>
</gene>
<evidence type="ECO:0000256" key="1">
    <source>
        <dbReference type="SAM" id="MobiDB-lite"/>
    </source>
</evidence>
<dbReference type="EMBL" id="JBHSDJ010000133">
    <property type="protein sequence ID" value="MFC4249644.1"/>
    <property type="molecule type" value="Genomic_DNA"/>
</dbReference>
<keyword evidence="2" id="KW-1133">Transmembrane helix</keyword>
<feature type="compositionally biased region" description="Basic and acidic residues" evidence="1">
    <location>
        <begin position="18"/>
        <end position="27"/>
    </location>
</feature>
<feature type="transmembrane region" description="Helical" evidence="2">
    <location>
        <begin position="36"/>
        <end position="58"/>
    </location>
</feature>
<feature type="compositionally biased region" description="Polar residues" evidence="1">
    <location>
        <begin position="1"/>
        <end position="17"/>
    </location>
</feature>
<dbReference type="RefSeq" id="WP_246974853.1">
    <property type="nucleotide sequence ID" value="NZ_CP095397.1"/>
</dbReference>
<evidence type="ECO:0000313" key="3">
    <source>
        <dbReference type="EMBL" id="MFC4249644.1"/>
    </source>
</evidence>
<name>A0ABD5P5X2_9EURY</name>
<dbReference type="Proteomes" id="UP001595821">
    <property type="component" value="Unassembled WGS sequence"/>
</dbReference>
<feature type="region of interest" description="Disordered" evidence="1">
    <location>
        <begin position="1"/>
        <end position="29"/>
    </location>
</feature>
<keyword evidence="2" id="KW-0812">Transmembrane</keyword>